<evidence type="ECO:0000313" key="1">
    <source>
        <dbReference type="EMBL" id="KAH8078730.1"/>
    </source>
</evidence>
<sequence length="116" mass="12943">IRVENFNPNMTSHVHCDRASYIQRAINGYDTPEIAVSEIYDIDQLEAIKLAAKAWAEIDATCWRKTGILTNEWQDSPPTSNIFVPISSLVSEPSFPSPAPNVLEDPIAVRGLRPIH</sequence>
<protein>
    <submittedName>
        <fullName evidence="1">Uncharacterized protein</fullName>
    </submittedName>
</protein>
<dbReference type="Proteomes" id="UP000813824">
    <property type="component" value="Unassembled WGS sequence"/>
</dbReference>
<keyword evidence="2" id="KW-1185">Reference proteome</keyword>
<dbReference type="EMBL" id="JAEVFJ010000058">
    <property type="protein sequence ID" value="KAH8078730.1"/>
    <property type="molecule type" value="Genomic_DNA"/>
</dbReference>
<name>A0A8K0UG55_9AGAR</name>
<dbReference type="OrthoDB" id="162969at2759"/>
<reference evidence="1" key="1">
    <citation type="journal article" date="2021" name="New Phytol.">
        <title>Evolutionary innovations through gain and loss of genes in the ectomycorrhizal Boletales.</title>
        <authorList>
            <person name="Wu G."/>
            <person name="Miyauchi S."/>
            <person name="Morin E."/>
            <person name="Kuo A."/>
            <person name="Drula E."/>
            <person name="Varga T."/>
            <person name="Kohler A."/>
            <person name="Feng B."/>
            <person name="Cao Y."/>
            <person name="Lipzen A."/>
            <person name="Daum C."/>
            <person name="Hundley H."/>
            <person name="Pangilinan J."/>
            <person name="Johnson J."/>
            <person name="Barry K."/>
            <person name="LaButti K."/>
            <person name="Ng V."/>
            <person name="Ahrendt S."/>
            <person name="Min B."/>
            <person name="Choi I.G."/>
            <person name="Park H."/>
            <person name="Plett J.M."/>
            <person name="Magnuson J."/>
            <person name="Spatafora J.W."/>
            <person name="Nagy L.G."/>
            <person name="Henrissat B."/>
            <person name="Grigoriev I.V."/>
            <person name="Yang Z.L."/>
            <person name="Xu J."/>
            <person name="Martin F.M."/>
        </authorList>
    </citation>
    <scope>NUCLEOTIDE SEQUENCE</scope>
    <source>
        <strain evidence="1">KKN 215</strain>
    </source>
</reference>
<comment type="caution">
    <text evidence="1">The sequence shown here is derived from an EMBL/GenBank/DDBJ whole genome shotgun (WGS) entry which is preliminary data.</text>
</comment>
<proteinExistence type="predicted"/>
<gene>
    <name evidence="1" type="ORF">BXZ70DRAFT_901812</name>
</gene>
<dbReference type="AlphaFoldDB" id="A0A8K0UG55"/>
<organism evidence="1 2">
    <name type="scientific">Cristinia sonorae</name>
    <dbReference type="NCBI Taxonomy" id="1940300"/>
    <lineage>
        <taxon>Eukaryota</taxon>
        <taxon>Fungi</taxon>
        <taxon>Dikarya</taxon>
        <taxon>Basidiomycota</taxon>
        <taxon>Agaricomycotina</taxon>
        <taxon>Agaricomycetes</taxon>
        <taxon>Agaricomycetidae</taxon>
        <taxon>Agaricales</taxon>
        <taxon>Pleurotineae</taxon>
        <taxon>Stephanosporaceae</taxon>
        <taxon>Cristinia</taxon>
    </lineage>
</organism>
<feature type="non-terminal residue" evidence="1">
    <location>
        <position position="1"/>
    </location>
</feature>
<evidence type="ECO:0000313" key="2">
    <source>
        <dbReference type="Proteomes" id="UP000813824"/>
    </source>
</evidence>
<accession>A0A8K0UG55</accession>